<comment type="subcellular location">
    <subcellularLocation>
        <location evidence="6">Nucleus</location>
    </subcellularLocation>
</comment>
<dbReference type="InterPro" id="IPR029703">
    <property type="entry name" value="POL2"/>
</dbReference>
<sequence length="163" mass="18949">MVTQCMQVMRRNLLRLVRVKEFAPEAEFRKPSPSFTLPNVICSYCNDCRDLDVCRGGALATQEWRCAVPQCGQPYDREALENGLLQIVRQREKLYHLQDMVCLKCNQVKAAYLSDHCACGGSFRCKEDQSEFRNRMEVFSNVAVNQRFQVLQECTSWILEIRQ</sequence>
<dbReference type="PANTHER" id="PTHR10670">
    <property type="entry name" value="DNA POLYMERASE EPSILON CATALYTIC SUBUNIT A"/>
    <property type="match status" value="1"/>
</dbReference>
<comment type="function">
    <text evidence="6">DNA polymerase II participates in chromosomal DNA replication.</text>
</comment>
<keyword evidence="3 6" id="KW-0235">DNA replication</keyword>
<comment type="cofactor">
    <cofactor evidence="6">
        <name>[4Fe-4S] cluster</name>
        <dbReference type="ChEBI" id="CHEBI:49883"/>
    </cofactor>
</comment>
<dbReference type="GO" id="GO:0006297">
    <property type="term" value="P:nucleotide-excision repair, DNA gap filling"/>
    <property type="evidence" value="ECO:0007669"/>
    <property type="project" value="TreeGrafter"/>
</dbReference>
<keyword evidence="5 6" id="KW-0238">DNA-binding</keyword>
<dbReference type="Pfam" id="PF23250">
    <property type="entry name" value="zf_DPOE_2"/>
    <property type="match status" value="1"/>
</dbReference>
<name>A0A484KDJ9_9ASTE</name>
<dbReference type="GO" id="GO:0003887">
    <property type="term" value="F:DNA-directed DNA polymerase activity"/>
    <property type="evidence" value="ECO:0007669"/>
    <property type="project" value="UniProtKB-KW"/>
</dbReference>
<feature type="domain" description="DNA polymerase-epsilon zinc finger" evidence="7">
    <location>
        <begin position="97"/>
        <end position="153"/>
    </location>
</feature>
<dbReference type="GO" id="GO:0008310">
    <property type="term" value="F:single-stranded DNA 3'-5' DNA exonuclease activity"/>
    <property type="evidence" value="ECO:0007669"/>
    <property type="project" value="TreeGrafter"/>
</dbReference>
<keyword evidence="2 6" id="KW-0548">Nucleotidyltransferase</keyword>
<keyword evidence="6" id="KW-0004">4Fe-4S</keyword>
<dbReference type="Proteomes" id="UP000595140">
    <property type="component" value="Unassembled WGS sequence"/>
</dbReference>
<dbReference type="GO" id="GO:0008622">
    <property type="term" value="C:epsilon DNA polymerase complex"/>
    <property type="evidence" value="ECO:0007669"/>
    <property type="project" value="InterPro"/>
</dbReference>
<evidence type="ECO:0000256" key="5">
    <source>
        <dbReference type="ARBA" id="ARBA00023125"/>
    </source>
</evidence>
<keyword evidence="4 6" id="KW-0239">DNA-directed DNA polymerase</keyword>
<keyword evidence="1 6" id="KW-0808">Transferase</keyword>
<dbReference type="GO" id="GO:0051539">
    <property type="term" value="F:4 iron, 4 sulfur cluster binding"/>
    <property type="evidence" value="ECO:0007669"/>
    <property type="project" value="UniProtKB-KW"/>
</dbReference>
<organism evidence="8 9">
    <name type="scientific">Cuscuta campestris</name>
    <dbReference type="NCBI Taxonomy" id="132261"/>
    <lineage>
        <taxon>Eukaryota</taxon>
        <taxon>Viridiplantae</taxon>
        <taxon>Streptophyta</taxon>
        <taxon>Embryophyta</taxon>
        <taxon>Tracheophyta</taxon>
        <taxon>Spermatophyta</taxon>
        <taxon>Magnoliopsida</taxon>
        <taxon>eudicotyledons</taxon>
        <taxon>Gunneridae</taxon>
        <taxon>Pentapetalae</taxon>
        <taxon>asterids</taxon>
        <taxon>lamiids</taxon>
        <taxon>Solanales</taxon>
        <taxon>Convolvulaceae</taxon>
        <taxon>Cuscuteae</taxon>
        <taxon>Cuscuta</taxon>
        <taxon>Cuscuta subgen. Grammica</taxon>
        <taxon>Cuscuta sect. Cleistogrammica</taxon>
    </lineage>
</organism>
<dbReference type="PANTHER" id="PTHR10670:SF0">
    <property type="entry name" value="DNA POLYMERASE EPSILON CATALYTIC SUBUNIT A"/>
    <property type="match status" value="1"/>
</dbReference>
<reference evidence="8 9" key="1">
    <citation type="submission" date="2018-04" db="EMBL/GenBank/DDBJ databases">
        <authorList>
            <person name="Vogel A."/>
        </authorList>
    </citation>
    <scope>NUCLEOTIDE SEQUENCE [LARGE SCALE GENOMIC DNA]</scope>
</reference>
<evidence type="ECO:0000256" key="6">
    <source>
        <dbReference type="RuleBase" id="RU365029"/>
    </source>
</evidence>
<dbReference type="EMBL" id="OOIL02000361">
    <property type="protein sequence ID" value="VFQ63971.1"/>
    <property type="molecule type" value="Genomic_DNA"/>
</dbReference>
<keyword evidence="6" id="KW-0863">Zinc-finger</keyword>
<keyword evidence="6" id="KW-0408">Iron</keyword>
<dbReference type="GO" id="GO:0003677">
    <property type="term" value="F:DNA binding"/>
    <property type="evidence" value="ECO:0007669"/>
    <property type="project" value="UniProtKB-KW"/>
</dbReference>
<dbReference type="GO" id="GO:0008270">
    <property type="term" value="F:zinc ion binding"/>
    <property type="evidence" value="ECO:0007669"/>
    <property type="project" value="UniProtKB-KW"/>
</dbReference>
<evidence type="ECO:0000256" key="2">
    <source>
        <dbReference type="ARBA" id="ARBA00022695"/>
    </source>
</evidence>
<gene>
    <name evidence="8" type="ORF">CCAM_LOCUS5747</name>
</gene>
<dbReference type="GO" id="GO:0006272">
    <property type="term" value="P:leading strand elongation"/>
    <property type="evidence" value="ECO:0007669"/>
    <property type="project" value="TreeGrafter"/>
</dbReference>
<keyword evidence="9" id="KW-1185">Reference proteome</keyword>
<comment type="catalytic activity">
    <reaction evidence="6">
        <text>DNA(n) + a 2'-deoxyribonucleoside 5'-triphosphate = DNA(n+1) + diphosphate</text>
        <dbReference type="Rhea" id="RHEA:22508"/>
        <dbReference type="Rhea" id="RHEA-COMP:17339"/>
        <dbReference type="Rhea" id="RHEA-COMP:17340"/>
        <dbReference type="ChEBI" id="CHEBI:33019"/>
        <dbReference type="ChEBI" id="CHEBI:61560"/>
        <dbReference type="ChEBI" id="CHEBI:173112"/>
        <dbReference type="EC" id="2.7.7.7"/>
    </reaction>
</comment>
<evidence type="ECO:0000256" key="4">
    <source>
        <dbReference type="ARBA" id="ARBA00022932"/>
    </source>
</evidence>
<keyword evidence="6" id="KW-0539">Nucleus</keyword>
<dbReference type="InterPro" id="IPR054475">
    <property type="entry name" value="Znf-DPOE"/>
</dbReference>
<keyword evidence="6" id="KW-0479">Metal-binding</keyword>
<protein>
    <recommendedName>
        <fullName evidence="6">DNA polymerase epsilon catalytic subunit</fullName>
        <ecNumber evidence="6">2.7.7.7</ecNumber>
    </recommendedName>
</protein>
<evidence type="ECO:0000256" key="3">
    <source>
        <dbReference type="ARBA" id="ARBA00022705"/>
    </source>
</evidence>
<evidence type="ECO:0000313" key="8">
    <source>
        <dbReference type="EMBL" id="VFQ63971.1"/>
    </source>
</evidence>
<dbReference type="AlphaFoldDB" id="A0A484KDJ9"/>
<keyword evidence="6" id="KW-0411">Iron-sulfur</keyword>
<dbReference type="GO" id="GO:0006287">
    <property type="term" value="P:base-excision repair, gap-filling"/>
    <property type="evidence" value="ECO:0007669"/>
    <property type="project" value="TreeGrafter"/>
</dbReference>
<dbReference type="GO" id="GO:0045004">
    <property type="term" value="P:DNA replication proofreading"/>
    <property type="evidence" value="ECO:0007669"/>
    <property type="project" value="TreeGrafter"/>
</dbReference>
<dbReference type="OrthoDB" id="10060449at2759"/>
<keyword evidence="6" id="KW-0862">Zinc</keyword>
<comment type="similarity">
    <text evidence="6">Belongs to the DNA polymerase type-B family.</text>
</comment>
<accession>A0A484KDJ9</accession>
<evidence type="ECO:0000256" key="1">
    <source>
        <dbReference type="ARBA" id="ARBA00022679"/>
    </source>
</evidence>
<evidence type="ECO:0000259" key="7">
    <source>
        <dbReference type="Pfam" id="PF22912"/>
    </source>
</evidence>
<dbReference type="EC" id="2.7.7.7" evidence="6"/>
<dbReference type="Pfam" id="PF22912">
    <property type="entry name" value="zf-DPOE"/>
    <property type="match status" value="1"/>
</dbReference>
<dbReference type="GO" id="GO:0000278">
    <property type="term" value="P:mitotic cell cycle"/>
    <property type="evidence" value="ECO:0007669"/>
    <property type="project" value="TreeGrafter"/>
</dbReference>
<evidence type="ECO:0000313" key="9">
    <source>
        <dbReference type="Proteomes" id="UP000595140"/>
    </source>
</evidence>
<proteinExistence type="inferred from homology"/>